<dbReference type="InterPro" id="IPR001126">
    <property type="entry name" value="UmuC"/>
</dbReference>
<feature type="compositionally biased region" description="Pro residues" evidence="10">
    <location>
        <begin position="207"/>
        <end position="216"/>
    </location>
</feature>
<dbReference type="PANTHER" id="PTHR45873">
    <property type="entry name" value="DNA POLYMERASE ETA"/>
    <property type="match status" value="1"/>
</dbReference>
<dbReference type="GO" id="GO:0042276">
    <property type="term" value="P:error-prone translesion synthesis"/>
    <property type="evidence" value="ECO:0007669"/>
    <property type="project" value="TreeGrafter"/>
</dbReference>
<keyword evidence="4" id="KW-0227">DNA damage</keyword>
<feature type="compositionally biased region" description="Pro residues" evidence="10">
    <location>
        <begin position="242"/>
        <end position="255"/>
    </location>
</feature>
<evidence type="ECO:0000256" key="1">
    <source>
        <dbReference type="ARBA" id="ARBA00004123"/>
    </source>
</evidence>
<feature type="compositionally biased region" description="Gly residues" evidence="10">
    <location>
        <begin position="606"/>
        <end position="615"/>
    </location>
</feature>
<dbReference type="GO" id="GO:0005657">
    <property type="term" value="C:replication fork"/>
    <property type="evidence" value="ECO:0007669"/>
    <property type="project" value="UniProtKB-ARBA"/>
</dbReference>
<keyword evidence="7" id="KW-0234">DNA repair</keyword>
<evidence type="ECO:0000256" key="4">
    <source>
        <dbReference type="ARBA" id="ARBA00022763"/>
    </source>
</evidence>
<evidence type="ECO:0000256" key="6">
    <source>
        <dbReference type="ARBA" id="ARBA00022833"/>
    </source>
</evidence>
<dbReference type="GO" id="GO:0007064">
    <property type="term" value="P:mitotic sister chromatid cohesion"/>
    <property type="evidence" value="ECO:0007669"/>
    <property type="project" value="UniProtKB-ARBA"/>
</dbReference>
<evidence type="ECO:0000256" key="2">
    <source>
        <dbReference type="ARBA" id="ARBA00022679"/>
    </source>
</evidence>
<dbReference type="PROSITE" id="PS50173">
    <property type="entry name" value="UMUC"/>
    <property type="match status" value="1"/>
</dbReference>
<feature type="domain" description="UBZ3-type" evidence="12">
    <location>
        <begin position="629"/>
        <end position="663"/>
    </location>
</feature>
<dbReference type="Pfam" id="PF00817">
    <property type="entry name" value="IMS"/>
    <property type="match status" value="1"/>
</dbReference>
<keyword evidence="8" id="KW-0539">Nucleus</keyword>
<feature type="region of interest" description="Disordered" evidence="10">
    <location>
        <begin position="664"/>
        <end position="724"/>
    </location>
</feature>
<evidence type="ECO:0000313" key="14">
    <source>
        <dbReference type="Proteomes" id="UP000070544"/>
    </source>
</evidence>
<keyword evidence="14" id="KW-1185">Reference proteome</keyword>
<keyword evidence="5" id="KW-0863">Zinc-finger</keyword>
<evidence type="ECO:0000256" key="7">
    <source>
        <dbReference type="ARBA" id="ARBA00023204"/>
    </source>
</evidence>
<dbReference type="GO" id="GO:0003887">
    <property type="term" value="F:DNA-directed DNA polymerase activity"/>
    <property type="evidence" value="ECO:0007669"/>
    <property type="project" value="TreeGrafter"/>
</dbReference>
<dbReference type="FunFam" id="1.10.150.20:FF:000014">
    <property type="entry name" value="Polymerase (DNA directed), eta"/>
    <property type="match status" value="1"/>
</dbReference>
<dbReference type="GO" id="GO:0005634">
    <property type="term" value="C:nucleus"/>
    <property type="evidence" value="ECO:0007669"/>
    <property type="project" value="UniProtKB-SubCell"/>
</dbReference>
<feature type="domain" description="UmuC" evidence="11">
    <location>
        <begin position="19"/>
        <end position="340"/>
    </location>
</feature>
<proteinExistence type="predicted"/>
<dbReference type="InterPro" id="IPR043128">
    <property type="entry name" value="Rev_trsase/Diguanyl_cyclase"/>
</dbReference>
<reference evidence="13 14" key="1">
    <citation type="journal article" date="2015" name="Genome Biol. Evol.">
        <title>Phylogenomic analyses indicate that early fungi evolved digesting cell walls of algal ancestors of land plants.</title>
        <authorList>
            <person name="Chang Y."/>
            <person name="Wang S."/>
            <person name="Sekimoto S."/>
            <person name="Aerts A.L."/>
            <person name="Choi C."/>
            <person name="Clum A."/>
            <person name="LaButti K.M."/>
            <person name="Lindquist E.A."/>
            <person name="Yee Ngan C."/>
            <person name="Ohm R.A."/>
            <person name="Salamov A.A."/>
            <person name="Grigoriev I.V."/>
            <person name="Spatafora J.W."/>
            <person name="Berbee M.L."/>
        </authorList>
    </citation>
    <scope>NUCLEOTIDE SEQUENCE [LARGE SCALE GENOMIC DNA]</scope>
    <source>
        <strain evidence="13 14">JEL478</strain>
    </source>
</reference>
<dbReference type="InterPro" id="IPR017961">
    <property type="entry name" value="DNA_pol_Y-fam_little_finger"/>
</dbReference>
<dbReference type="GO" id="GO:0009314">
    <property type="term" value="P:response to radiation"/>
    <property type="evidence" value="ECO:0007669"/>
    <property type="project" value="TreeGrafter"/>
</dbReference>
<feature type="region of interest" description="Disordered" evidence="10">
    <location>
        <begin position="521"/>
        <end position="544"/>
    </location>
</feature>
<dbReference type="GO" id="GO:0006281">
    <property type="term" value="P:DNA repair"/>
    <property type="evidence" value="ECO:0007669"/>
    <property type="project" value="UniProtKB-KW"/>
</dbReference>
<evidence type="ECO:0000259" key="11">
    <source>
        <dbReference type="PROSITE" id="PS50173"/>
    </source>
</evidence>
<dbReference type="OrthoDB" id="5723at2759"/>
<sequence length="724" mass="79435">MEKDRVAPIPPALKGIRAIVHIDLDAFYCQVEQNRLELDSNLAVCVQQWQGLIAVNYPARALGIKRHATVSDALQLAREKNAPIRFVHVATYAPGETEPKHHESERVSSATHKVSLEPYRRASKKIFQVFAKFTSHIQKASVDEGYLDLTENANRLIAEDLAAGKIDGAEEEEGPIVEWDDFSILVSNKPQPLVTPPNPSSDSEPSPVTPVDPLPAQPSALASTSESSDLPTTNPPYDEISSPPPHPRTPSPYPEAPNTRTVSRGWGDLQLCYAAKIAKQIRTAVWDELHYTCSAGISHNKMLSKLCSGLNKPNKQTVLRETLVTQFMRELPFTKIRMLGGKLGHEVEEQLSVEKAGDLWKFPLAHLQKLFGVQMGLWLHDIVRGVSTEEVKEVTKTKSFMSAKSLRPPVKDMSEYRHWFGILAAELYVRLQDDWEDNGRWPKTMVISLRTPHLDKSRSHPFPPRSNTFTADTLVHRAMDLLKQEDHNKIFPCFRLSMQVTGLQGEKGTGDITKWMKSAEQGDSARGVLPAPTTVVRPSLPPAKPKGLMAFFSSATDARPAMSPSGDVDRNDDGTAPSDTEAGSAVAEEILESMREDETDDDDDGGSGAGTGEGGSDAVDVDALIPEPRSVSTYVCDNCGETVPETSRGEHTDWHFAVRLSHEERKSSVLRGGLSQSSPGAMGTRGKRKSLGNRGTQGGTIPKRAKGEERPTGTLKQFFGTGAK</sequence>
<feature type="region of interest" description="Disordered" evidence="10">
    <location>
        <begin position="557"/>
        <end position="621"/>
    </location>
</feature>
<accession>A0A139AXK7</accession>
<dbReference type="GO" id="GO:0035861">
    <property type="term" value="C:site of double-strand break"/>
    <property type="evidence" value="ECO:0007669"/>
    <property type="project" value="TreeGrafter"/>
</dbReference>
<feature type="region of interest" description="Disordered" evidence="10">
    <location>
        <begin position="188"/>
        <end position="261"/>
    </location>
</feature>
<feature type="compositionally biased region" description="Polar residues" evidence="10">
    <location>
        <begin position="220"/>
        <end position="232"/>
    </location>
</feature>
<evidence type="ECO:0000313" key="13">
    <source>
        <dbReference type="EMBL" id="KXS21476.1"/>
    </source>
</evidence>
<dbReference type="PROSITE" id="PS51907">
    <property type="entry name" value="ZF_UBZ3"/>
    <property type="match status" value="1"/>
</dbReference>
<dbReference type="InterPro" id="IPR043502">
    <property type="entry name" value="DNA/RNA_pol_sf"/>
</dbReference>
<protein>
    <recommendedName>
        <fullName evidence="9">DNA polymerase eta</fullName>
    </recommendedName>
</protein>
<keyword evidence="6" id="KW-0862">Zinc</keyword>
<evidence type="ECO:0000256" key="8">
    <source>
        <dbReference type="ARBA" id="ARBA00023242"/>
    </source>
</evidence>
<evidence type="ECO:0000256" key="9">
    <source>
        <dbReference type="ARBA" id="ARBA00044975"/>
    </source>
</evidence>
<evidence type="ECO:0000256" key="3">
    <source>
        <dbReference type="ARBA" id="ARBA00022723"/>
    </source>
</evidence>
<dbReference type="Gene3D" id="3.40.1170.60">
    <property type="match status" value="1"/>
</dbReference>
<dbReference type="Pfam" id="PF11799">
    <property type="entry name" value="IMS_C"/>
    <property type="match status" value="1"/>
</dbReference>
<dbReference type="Gene3D" id="3.30.1490.100">
    <property type="entry name" value="DNA polymerase, Y-family, little finger domain"/>
    <property type="match status" value="1"/>
</dbReference>
<dbReference type="Pfam" id="PF18439">
    <property type="entry name" value="zf_UBZ"/>
    <property type="match status" value="1"/>
</dbReference>
<dbReference type="Gene3D" id="3.30.70.270">
    <property type="match status" value="1"/>
</dbReference>
<dbReference type="InterPro" id="IPR052230">
    <property type="entry name" value="DNA_polymerase_eta"/>
</dbReference>
<gene>
    <name evidence="13" type="ORF">M427DRAFT_65528</name>
</gene>
<dbReference type="InterPro" id="IPR041298">
    <property type="entry name" value="UBZ3"/>
</dbReference>
<dbReference type="STRING" id="1344416.A0A139AXK7"/>
<name>A0A139AXK7_GONPJ</name>
<dbReference type="SUPFAM" id="SSF56672">
    <property type="entry name" value="DNA/RNA polymerases"/>
    <property type="match status" value="1"/>
</dbReference>
<feature type="compositionally biased region" description="Acidic residues" evidence="10">
    <location>
        <begin position="589"/>
        <end position="605"/>
    </location>
</feature>
<dbReference type="EMBL" id="KQ965732">
    <property type="protein sequence ID" value="KXS21476.1"/>
    <property type="molecule type" value="Genomic_DNA"/>
</dbReference>
<evidence type="ECO:0000256" key="5">
    <source>
        <dbReference type="ARBA" id="ARBA00022771"/>
    </source>
</evidence>
<dbReference type="GO" id="GO:0003684">
    <property type="term" value="F:damaged DNA binding"/>
    <property type="evidence" value="ECO:0007669"/>
    <property type="project" value="InterPro"/>
</dbReference>
<evidence type="ECO:0000259" key="12">
    <source>
        <dbReference type="PROSITE" id="PS51907"/>
    </source>
</evidence>
<organism evidence="13 14">
    <name type="scientific">Gonapodya prolifera (strain JEL478)</name>
    <name type="common">Monoblepharis prolifera</name>
    <dbReference type="NCBI Taxonomy" id="1344416"/>
    <lineage>
        <taxon>Eukaryota</taxon>
        <taxon>Fungi</taxon>
        <taxon>Fungi incertae sedis</taxon>
        <taxon>Chytridiomycota</taxon>
        <taxon>Chytridiomycota incertae sedis</taxon>
        <taxon>Monoblepharidomycetes</taxon>
        <taxon>Monoblepharidales</taxon>
        <taxon>Gonapodyaceae</taxon>
        <taxon>Gonapodya</taxon>
    </lineage>
</organism>
<dbReference type="InterPro" id="IPR036775">
    <property type="entry name" value="DNA_pol_Y-fam_lit_finger_sf"/>
</dbReference>
<keyword evidence="3" id="KW-0479">Metal-binding</keyword>
<dbReference type="PANTHER" id="PTHR45873:SF1">
    <property type="entry name" value="DNA POLYMERASE ETA"/>
    <property type="match status" value="1"/>
</dbReference>
<dbReference type="Gene3D" id="1.10.150.20">
    <property type="entry name" value="5' to 3' exonuclease, C-terminal subdomain"/>
    <property type="match status" value="1"/>
</dbReference>
<dbReference type="AlphaFoldDB" id="A0A139AXK7"/>
<dbReference type="FunFam" id="3.40.1170.60:FF:000008">
    <property type="entry name" value="DNA polymerase eta subunit"/>
    <property type="match status" value="1"/>
</dbReference>
<evidence type="ECO:0000256" key="10">
    <source>
        <dbReference type="SAM" id="MobiDB-lite"/>
    </source>
</evidence>
<dbReference type="OMA" id="QVEQIRC"/>
<dbReference type="Proteomes" id="UP000070544">
    <property type="component" value="Unassembled WGS sequence"/>
</dbReference>
<comment type="subcellular location">
    <subcellularLocation>
        <location evidence="1">Nucleus</location>
    </subcellularLocation>
</comment>
<dbReference type="GO" id="GO:0008270">
    <property type="term" value="F:zinc ion binding"/>
    <property type="evidence" value="ECO:0007669"/>
    <property type="project" value="UniProtKB-KW"/>
</dbReference>
<keyword evidence="2" id="KW-0808">Transferase</keyword>
<dbReference type="PIRSF" id="PIRSF036603">
    <property type="entry name" value="DPol_eta"/>
    <property type="match status" value="1"/>
</dbReference>
<dbReference type="Pfam" id="PF21704">
    <property type="entry name" value="POLH-Rev1_HhH"/>
    <property type="match status" value="1"/>
</dbReference>
<dbReference type="GO" id="GO:0070987">
    <property type="term" value="P:error-free translesion synthesis"/>
    <property type="evidence" value="ECO:0007669"/>
    <property type="project" value="UniProtKB-ARBA"/>
</dbReference>
<dbReference type="SUPFAM" id="SSF100879">
    <property type="entry name" value="Lesion bypass DNA polymerase (Y-family), little finger domain"/>
    <property type="match status" value="1"/>
</dbReference>